<protein>
    <submittedName>
        <fullName evidence="2">DUF3883 domain-containing protein</fullName>
    </submittedName>
</protein>
<accession>A0ABY7TF46</accession>
<reference evidence="2 3" key="1">
    <citation type="submission" date="2023-02" db="EMBL/GenBank/DDBJ databases">
        <title>Genome sequence of Mucilaginibacter jinjuensis strain KACC 16571.</title>
        <authorList>
            <person name="Kim S."/>
            <person name="Heo J."/>
            <person name="Kwon S.-W."/>
        </authorList>
    </citation>
    <scope>NUCLEOTIDE SEQUENCE [LARGE SCALE GENOMIC DNA]</scope>
    <source>
        <strain evidence="2 3">KACC 16571</strain>
    </source>
</reference>
<organism evidence="2 3">
    <name type="scientific">Mucilaginibacter jinjuensis</name>
    <dbReference type="NCBI Taxonomy" id="1176721"/>
    <lineage>
        <taxon>Bacteria</taxon>
        <taxon>Pseudomonadati</taxon>
        <taxon>Bacteroidota</taxon>
        <taxon>Sphingobacteriia</taxon>
        <taxon>Sphingobacteriales</taxon>
        <taxon>Sphingobacteriaceae</taxon>
        <taxon>Mucilaginibacter</taxon>
    </lineage>
</organism>
<dbReference type="EMBL" id="CP117167">
    <property type="protein sequence ID" value="WCT14232.1"/>
    <property type="molecule type" value="Genomic_DNA"/>
</dbReference>
<evidence type="ECO:0000313" key="3">
    <source>
        <dbReference type="Proteomes" id="UP001216139"/>
    </source>
</evidence>
<name>A0ABY7TF46_9SPHI</name>
<feature type="domain" description="Protein NO VEIN C-terminal" evidence="1">
    <location>
        <begin position="8"/>
        <end position="64"/>
    </location>
</feature>
<dbReference type="InterPro" id="IPR024975">
    <property type="entry name" value="NOV_C"/>
</dbReference>
<proteinExistence type="predicted"/>
<dbReference type="Pfam" id="PF13020">
    <property type="entry name" value="NOV_C"/>
    <property type="match status" value="1"/>
</dbReference>
<evidence type="ECO:0000313" key="2">
    <source>
        <dbReference type="EMBL" id="WCT14232.1"/>
    </source>
</evidence>
<dbReference type="RefSeq" id="WP_273632581.1">
    <property type="nucleotide sequence ID" value="NZ_CP117167.1"/>
</dbReference>
<evidence type="ECO:0000259" key="1">
    <source>
        <dbReference type="Pfam" id="PF13020"/>
    </source>
</evidence>
<dbReference type="Proteomes" id="UP001216139">
    <property type="component" value="Chromosome"/>
</dbReference>
<sequence length="102" mass="12288">MVAEYSVAEGYDIASFNTEESISNDRFIEVKSFNGQPYFFWSRNEIDIARIKKHDYYLYLVDRLKINDIDYIPTIIQNPHSEVLMKEEVWDQRIEKIRFSLK</sequence>
<gene>
    <name evidence="2" type="ORF">PQO05_09830</name>
</gene>
<keyword evidence="3" id="KW-1185">Reference proteome</keyword>